<gene>
    <name evidence="1" type="ORF">ACFQND_12845</name>
</gene>
<feature type="non-terminal residue" evidence="1">
    <location>
        <position position="1"/>
    </location>
</feature>
<name>A0ABW1TX11_9BURK</name>
<evidence type="ECO:0000313" key="2">
    <source>
        <dbReference type="Proteomes" id="UP001596270"/>
    </source>
</evidence>
<sequence>QRSTHTTPAPVLGLRTASYCTENEGTPICTQGEFDEKCRISNLLFYKDYFGAGVSIRIKRTNTPVLKFWTRADMIS</sequence>
<dbReference type="Proteomes" id="UP001596270">
    <property type="component" value="Unassembled WGS sequence"/>
</dbReference>
<organism evidence="1 2">
    <name type="scientific">Polaromonas aquatica</name>
    <dbReference type="NCBI Taxonomy" id="332657"/>
    <lineage>
        <taxon>Bacteria</taxon>
        <taxon>Pseudomonadati</taxon>
        <taxon>Pseudomonadota</taxon>
        <taxon>Betaproteobacteria</taxon>
        <taxon>Burkholderiales</taxon>
        <taxon>Comamonadaceae</taxon>
        <taxon>Polaromonas</taxon>
    </lineage>
</organism>
<evidence type="ECO:0000313" key="1">
    <source>
        <dbReference type="EMBL" id="MFC6282114.1"/>
    </source>
</evidence>
<dbReference type="RefSeq" id="WP_377413750.1">
    <property type="nucleotide sequence ID" value="NZ_JBHSRS010000068.1"/>
</dbReference>
<comment type="caution">
    <text evidence="1">The sequence shown here is derived from an EMBL/GenBank/DDBJ whole genome shotgun (WGS) entry which is preliminary data.</text>
</comment>
<keyword evidence="2" id="KW-1185">Reference proteome</keyword>
<accession>A0ABW1TX11</accession>
<dbReference type="EMBL" id="JBHSRS010000068">
    <property type="protein sequence ID" value="MFC6282114.1"/>
    <property type="molecule type" value="Genomic_DNA"/>
</dbReference>
<protein>
    <submittedName>
        <fullName evidence="1">Uncharacterized protein</fullName>
    </submittedName>
</protein>
<reference evidence="2" key="1">
    <citation type="journal article" date="2019" name="Int. J. Syst. Evol. Microbiol.">
        <title>The Global Catalogue of Microorganisms (GCM) 10K type strain sequencing project: providing services to taxonomists for standard genome sequencing and annotation.</title>
        <authorList>
            <consortium name="The Broad Institute Genomics Platform"/>
            <consortium name="The Broad Institute Genome Sequencing Center for Infectious Disease"/>
            <person name="Wu L."/>
            <person name="Ma J."/>
        </authorList>
    </citation>
    <scope>NUCLEOTIDE SEQUENCE [LARGE SCALE GENOMIC DNA]</scope>
    <source>
        <strain evidence="2">CCUG 39402</strain>
    </source>
</reference>
<proteinExistence type="predicted"/>